<dbReference type="SMART" id="SM00248">
    <property type="entry name" value="ANK"/>
    <property type="match status" value="3"/>
</dbReference>
<dbReference type="STRING" id="39966.A0A369K0N1"/>
<dbReference type="InterPro" id="IPR002110">
    <property type="entry name" value="Ankyrin_rpt"/>
</dbReference>
<accession>A0A369K0N1</accession>
<dbReference type="AlphaFoldDB" id="A0A369K0N1"/>
<dbReference type="InParanoid" id="A0A369K0N1"/>
<feature type="region of interest" description="Disordered" evidence="1">
    <location>
        <begin position="200"/>
        <end position="221"/>
    </location>
</feature>
<reference evidence="2" key="1">
    <citation type="submission" date="2018-04" db="EMBL/GenBank/DDBJ databases">
        <title>Whole genome sequencing of Hypsizygus marmoreus.</title>
        <authorList>
            <person name="Choi I.-G."/>
            <person name="Min B."/>
            <person name="Kim J.-G."/>
            <person name="Kim S."/>
            <person name="Oh Y.-L."/>
            <person name="Kong W.-S."/>
            <person name="Park H."/>
            <person name="Jeong J."/>
            <person name="Song E.-S."/>
        </authorList>
    </citation>
    <scope>NUCLEOTIDE SEQUENCE [LARGE SCALE GENOMIC DNA]</scope>
    <source>
        <strain evidence="2">51987-8</strain>
    </source>
</reference>
<proteinExistence type="predicted"/>
<keyword evidence="3" id="KW-1185">Reference proteome</keyword>
<dbReference type="EMBL" id="LUEZ02000040">
    <property type="protein sequence ID" value="RDB26327.1"/>
    <property type="molecule type" value="Genomic_DNA"/>
</dbReference>
<evidence type="ECO:0000313" key="2">
    <source>
        <dbReference type="EMBL" id="RDB26327.1"/>
    </source>
</evidence>
<comment type="caution">
    <text evidence="2">The sequence shown here is derived from an EMBL/GenBank/DDBJ whole genome shotgun (WGS) entry which is preliminary data.</text>
</comment>
<sequence>MCMPSLGIESLPVELLYELQLYALSDSLPFTSRHIFGIFSSTPSSFRAEYILGRVLSGSADTLDLFTRALRYPLCTQEVLESLCRQIPSNIHHTHLGCDLPRRLFRSLAPKVGALQWKEREQPLPFLRYLYDSPMIPAPNTNAHDGYALTKAVHAKFIPLIQFLLDHGASPERKNCLAVMVAIRQKDLSLVKLLIERDDSPYESSGSSGQKKSKRKRRKLEDRVEVNREMLKVAVRCDARDIVDYLTREKGCIPDMQTLHAMLK</sequence>
<dbReference type="OrthoDB" id="539213at2759"/>
<name>A0A369K0N1_HYPMA</name>
<dbReference type="Proteomes" id="UP000076154">
    <property type="component" value="Unassembled WGS sequence"/>
</dbReference>
<organism evidence="2 3">
    <name type="scientific">Hypsizygus marmoreus</name>
    <name type="common">White beech mushroom</name>
    <name type="synonym">Agaricus marmoreus</name>
    <dbReference type="NCBI Taxonomy" id="39966"/>
    <lineage>
        <taxon>Eukaryota</taxon>
        <taxon>Fungi</taxon>
        <taxon>Dikarya</taxon>
        <taxon>Basidiomycota</taxon>
        <taxon>Agaricomycotina</taxon>
        <taxon>Agaricomycetes</taxon>
        <taxon>Agaricomycetidae</taxon>
        <taxon>Agaricales</taxon>
        <taxon>Tricholomatineae</taxon>
        <taxon>Lyophyllaceae</taxon>
        <taxon>Hypsizygus</taxon>
    </lineage>
</organism>
<dbReference type="Gene3D" id="1.25.40.20">
    <property type="entry name" value="Ankyrin repeat-containing domain"/>
    <property type="match status" value="1"/>
</dbReference>
<gene>
    <name evidence="2" type="ORF">Hypma_006922</name>
</gene>
<dbReference type="InterPro" id="IPR036770">
    <property type="entry name" value="Ankyrin_rpt-contain_sf"/>
</dbReference>
<dbReference type="SUPFAM" id="SSF48403">
    <property type="entry name" value="Ankyrin repeat"/>
    <property type="match status" value="1"/>
</dbReference>
<evidence type="ECO:0000313" key="3">
    <source>
        <dbReference type="Proteomes" id="UP000076154"/>
    </source>
</evidence>
<protein>
    <submittedName>
        <fullName evidence="2">Uncharacterized protein</fullName>
    </submittedName>
</protein>
<evidence type="ECO:0000256" key="1">
    <source>
        <dbReference type="SAM" id="MobiDB-lite"/>
    </source>
</evidence>